<reference evidence="2" key="1">
    <citation type="submission" date="2016-10" db="EMBL/GenBank/DDBJ databases">
        <authorList>
            <person name="Varghese N."/>
            <person name="Submissions S."/>
        </authorList>
    </citation>
    <scope>NUCLEOTIDE SEQUENCE [LARGE SCALE GENOMIC DNA]</scope>
    <source>
        <strain evidence="2">DSM 123</strain>
    </source>
</reference>
<dbReference type="InterPro" id="IPR009241">
    <property type="entry name" value="HigB-like"/>
</dbReference>
<keyword evidence="2" id="KW-1185">Reference proteome</keyword>
<sequence length="160" mass="18288">MSDNLELANLSIGRIQIAELAQDKYPIISISFLAFCVSYMIHSSDKQDPKPIPLRFWRSSSGQEPVRDWLNELSREDQKVVGRDIARVQFGWPVGLPVCRPLGGGLWEVRSTLKSRREARVLFGFYEGMLIALHAFIKKTQKTPADDLELAKQRMKEVRS</sequence>
<name>A0A1H8XAD9_9BRAD</name>
<evidence type="ECO:0000313" key="2">
    <source>
        <dbReference type="Proteomes" id="UP000199615"/>
    </source>
</evidence>
<evidence type="ECO:0000313" key="1">
    <source>
        <dbReference type="EMBL" id="SEP36936.1"/>
    </source>
</evidence>
<dbReference type="Proteomes" id="UP000199615">
    <property type="component" value="Unassembled WGS sequence"/>
</dbReference>
<proteinExistence type="predicted"/>
<accession>A0A1H8XAD9</accession>
<dbReference type="EMBL" id="FODT01000018">
    <property type="protein sequence ID" value="SEP36936.1"/>
    <property type="molecule type" value="Genomic_DNA"/>
</dbReference>
<dbReference type="RefSeq" id="WP_347336034.1">
    <property type="nucleotide sequence ID" value="NZ_FODT01000018.1"/>
</dbReference>
<organism evidence="1 2">
    <name type="scientific">Rhodopseudomonas pseudopalustris</name>
    <dbReference type="NCBI Taxonomy" id="1513892"/>
    <lineage>
        <taxon>Bacteria</taxon>
        <taxon>Pseudomonadati</taxon>
        <taxon>Pseudomonadota</taxon>
        <taxon>Alphaproteobacteria</taxon>
        <taxon>Hyphomicrobiales</taxon>
        <taxon>Nitrobacteraceae</taxon>
        <taxon>Rhodopseudomonas</taxon>
    </lineage>
</organism>
<dbReference type="Pfam" id="PF05973">
    <property type="entry name" value="Gp49"/>
    <property type="match status" value="1"/>
</dbReference>
<protein>
    <submittedName>
        <fullName evidence="1">Phage-related protein</fullName>
    </submittedName>
</protein>
<dbReference type="AlphaFoldDB" id="A0A1H8XAD9"/>
<gene>
    <name evidence="1" type="ORF">SAMN05444123_11842</name>
</gene>